<feature type="region of interest" description="Disordered" evidence="2">
    <location>
        <begin position="1468"/>
        <end position="1487"/>
    </location>
</feature>
<organism evidence="4 5">
    <name type="scientific">Papiliotrema laurentii</name>
    <name type="common">Cryptococcus laurentii</name>
    <dbReference type="NCBI Taxonomy" id="5418"/>
    <lineage>
        <taxon>Eukaryota</taxon>
        <taxon>Fungi</taxon>
        <taxon>Dikarya</taxon>
        <taxon>Basidiomycota</taxon>
        <taxon>Agaricomycotina</taxon>
        <taxon>Tremellomycetes</taxon>
        <taxon>Tremellales</taxon>
        <taxon>Rhynchogastremaceae</taxon>
        <taxon>Papiliotrema</taxon>
    </lineage>
</organism>
<dbReference type="SUPFAM" id="SSF81296">
    <property type="entry name" value="E set domains"/>
    <property type="match status" value="1"/>
</dbReference>
<feature type="region of interest" description="Disordered" evidence="2">
    <location>
        <begin position="1265"/>
        <end position="1290"/>
    </location>
</feature>
<evidence type="ECO:0000256" key="1">
    <source>
        <dbReference type="SAM" id="Coils"/>
    </source>
</evidence>
<evidence type="ECO:0000259" key="3">
    <source>
        <dbReference type="SMART" id="SM01017"/>
    </source>
</evidence>
<feature type="compositionally biased region" description="Basic and acidic residues" evidence="2">
    <location>
        <begin position="93"/>
        <end position="102"/>
    </location>
</feature>
<evidence type="ECO:0000313" key="5">
    <source>
        <dbReference type="Proteomes" id="UP001182556"/>
    </source>
</evidence>
<feature type="region of interest" description="Disordered" evidence="2">
    <location>
        <begin position="1592"/>
        <end position="1629"/>
    </location>
</feature>
<feature type="region of interest" description="Disordered" evidence="2">
    <location>
        <begin position="1142"/>
        <end position="1181"/>
    </location>
</feature>
<feature type="region of interest" description="Disordered" evidence="2">
    <location>
        <begin position="1733"/>
        <end position="1766"/>
    </location>
</feature>
<dbReference type="Pfam" id="PF02752">
    <property type="entry name" value="Arrestin_C"/>
    <property type="match status" value="1"/>
</dbReference>
<dbReference type="Gene3D" id="2.60.40.640">
    <property type="match status" value="1"/>
</dbReference>
<name>A0AAD9FXG4_PAPLA</name>
<keyword evidence="5" id="KW-1185">Reference proteome</keyword>
<feature type="region of interest" description="Disordered" evidence="2">
    <location>
        <begin position="1793"/>
        <end position="1876"/>
    </location>
</feature>
<evidence type="ECO:0000256" key="2">
    <source>
        <dbReference type="SAM" id="MobiDB-lite"/>
    </source>
</evidence>
<feature type="compositionally biased region" description="Polar residues" evidence="2">
    <location>
        <begin position="1542"/>
        <end position="1555"/>
    </location>
</feature>
<gene>
    <name evidence="4" type="ORF">DB88DRAFT_537720</name>
</gene>
<feature type="compositionally biased region" description="Basic and acidic residues" evidence="2">
    <location>
        <begin position="547"/>
        <end position="559"/>
    </location>
</feature>
<evidence type="ECO:0000313" key="4">
    <source>
        <dbReference type="EMBL" id="KAK1927807.1"/>
    </source>
</evidence>
<feature type="compositionally biased region" description="Low complexity" evidence="2">
    <location>
        <begin position="1905"/>
        <end position="1918"/>
    </location>
</feature>
<feature type="compositionally biased region" description="Low complexity" evidence="2">
    <location>
        <begin position="303"/>
        <end position="313"/>
    </location>
</feature>
<protein>
    <recommendedName>
        <fullName evidence="3">Arrestin C-terminal-like domain-containing protein</fullName>
    </recommendedName>
</protein>
<feature type="compositionally biased region" description="Low complexity" evidence="2">
    <location>
        <begin position="72"/>
        <end position="92"/>
    </location>
</feature>
<feature type="domain" description="Arrestin C-terminal-like" evidence="3">
    <location>
        <begin position="847"/>
        <end position="1015"/>
    </location>
</feature>
<keyword evidence="1" id="KW-0175">Coiled coil</keyword>
<comment type="caution">
    <text evidence="4">The sequence shown here is derived from an EMBL/GenBank/DDBJ whole genome shotgun (WGS) entry which is preliminary data.</text>
</comment>
<dbReference type="SMART" id="SM01017">
    <property type="entry name" value="Arrestin_C"/>
    <property type="match status" value="1"/>
</dbReference>
<feature type="compositionally biased region" description="Low complexity" evidence="2">
    <location>
        <begin position="1856"/>
        <end position="1867"/>
    </location>
</feature>
<proteinExistence type="predicted"/>
<accession>A0AAD9FXG4</accession>
<feature type="region of interest" description="Disordered" evidence="2">
    <location>
        <begin position="1"/>
        <end position="480"/>
    </location>
</feature>
<feature type="compositionally biased region" description="Basic and acidic residues" evidence="2">
    <location>
        <begin position="1279"/>
        <end position="1290"/>
    </location>
</feature>
<feature type="region of interest" description="Disordered" evidence="2">
    <location>
        <begin position="1905"/>
        <end position="1961"/>
    </location>
</feature>
<feature type="region of interest" description="Disordered" evidence="2">
    <location>
        <begin position="1646"/>
        <end position="1692"/>
    </location>
</feature>
<feature type="region of interest" description="Disordered" evidence="2">
    <location>
        <begin position="1350"/>
        <end position="1377"/>
    </location>
</feature>
<feature type="compositionally biased region" description="Polar residues" evidence="2">
    <location>
        <begin position="233"/>
        <end position="251"/>
    </location>
</feature>
<feature type="compositionally biased region" description="Polar residues" evidence="2">
    <location>
        <begin position="1364"/>
        <end position="1373"/>
    </location>
</feature>
<dbReference type="InterPro" id="IPR014752">
    <property type="entry name" value="Arrestin-like_C"/>
</dbReference>
<sequence length="1961" mass="210859">MSTHASPSSSSQGLGISYSSPPSGSRPLHPLAQSHVLPTHPQPYHLHSRPQPPQQLPQQTASYPQPEFEHYGQQQQRPQGRPDSSQSSSSSPQRDRRFEMRIARQQSQSASNLSMQAESPPSPQRSIDRHGDFALRPTHKRSGGPKGFSSFSAITPTPAGQPFGNYYDQQYRLINPYPREESQPAPNPPTDSSSRRLPPPPDVQNIPDMSSVSDRPSPQPSQTPQGPTRRDSVASSSNSIATLKSTLTTKSADIMRRLSKPGEGPAGRYQELSGYDDLKPLVTEEEAHEDGAMDDLYAPEEPASPVVNVASPVEMTPKQQRRPLPRQPSTSTIPSSPVRDVSQIHEPLAEQSTPRAPGRLSPRRVTSGTSTTSSSAATASLSQACSQGDGSPHSAHAFNPESFPVPPSHPRRSLTSVSDPAHAGFSREAAGPASYPMPRSMSQPIALRSVAESDGEQRISAPRTDNDHESKRTSRVSSGIHSRNAILLSAEKGGMMLAFSPSGDGTWREGEQICGSKAGLIPTPDTIHTPYQAPTQPPPSAQVGRHFSRDDNDNELRSRPWSESTMSAHAIPVPTPPFIRAHGRSHSDGAAVLARQGTLFHPAGGNKRASQELGVMLGGRSRRLSANQLLAPPDLKAWEQAGGGVDKVRLEASKKRKARIEVDVVLERECVVEGGEVRGRMEVRVTGGKRSEGLRVGGGKIRVVGFEELSSSLRHIFYHQPHPLPLFEQNPDRDIPRSSLFADGPDAEGYRLAKEGSHSIPFRMRLPLNGGAKGSFTSPNGKTPSVRYVVVGSIKIHVPSSGKRSIAHFYRQIVVLPYLNPAILLSPSPEPIEAKIERGLGWSLGGDKGRVELRVALGRRAWVSGQRIWCEVAINNQSTRKIKSLHLALLQTVQTFAPRPSLDTSDGWVKGTPNSHAEGRDTLDADACQTSTSRRKVNEEGMEADVAEKGAGRVTGKGWWSGVEPGESGHWDMSVLAPPGMLSIRRTRLIEVLYNLRVTVNGSIYVDVPVTLINFLSIDPPPMPRDGPRLLAPESTTVRASTPNTGIDTHPNAAADLLHMASMETMKSLNPARASSTTLHLDALLLAGRARAEAEGRGTESAKVRPTSMMSEYTVEPLSQSVEPTPKVHMGPTRFKSFLSVRSDETGVTGETGGLSSEGHGDEGEQEEGEQDKQLVAARRARGRQRSLAVINRAMQQAREAEDEEAKLAEAAQQTQSEVEEIIMSPMEEEYRPLETPAEISMPIVASPAVPPTDHLIDSMTPTLGVDQIEDTGTPQWSDNDKRDEAEQEPVERLWKDTGDVDVVGVDEIELGDQTVLDELVSQHSEHEGYAHSQLFGEYGGYDYAEEYEDQEDNDTTPVKIPTTRPTDWVETSPSRRKSLPRQLPLLNINPRLSMGGFETLADTEATVGANRVFNDSYGYSAKSENGSEAGQVVQAVKRNVSVKHPPRLVALPTTEASLAVGPAAVSPATESKAHLSPTPTDRSCGPLDTDGIATNLGDADAVDISLTENTQSASLSSREASASRRVSSFGSLAPGMRRELSNPSVSSPQRSTTDLDYAAKSASEDDLTAGLRKQSSFSLAPPISPLGVNMSVAPKSPVSPGTRPLGMATGQKQLPSVPRPSDVPTAKSPLTAASNVRHAVWLSAVSPTPSDDDDRDPPGLAPSIASDSASSEGHLESPPITSSPVNDPGALPTKGTSSFAYSGLKYAAVSHNWAHGPHNLSTEVNYLQTDPHPTIHRRGSNRLGPVTSRASSDDNHSISTHETSASILPSVRTKIAQLESRDEALRKFSIASITGSQPPPPLPAATPKHDPSSPRYATSSPKYAPSSPRYPPSSPRYTHTSPAKSPSGRKSYTTALAPRAPRQAPPEYTLDGQLGGTTYIRPRVYRETKVDLDGPLDPFGLGLNRKTSSASTNASATGFDSALGGKKGLGSHLSPRMRELPPVPTAERLAEETDDSEGLL</sequence>
<feature type="compositionally biased region" description="Polar residues" evidence="2">
    <location>
        <begin position="1839"/>
        <end position="1855"/>
    </location>
</feature>
<feature type="region of interest" description="Disordered" evidence="2">
    <location>
        <begin position="534"/>
        <end position="559"/>
    </location>
</feature>
<feature type="coiled-coil region" evidence="1">
    <location>
        <begin position="1184"/>
        <end position="1221"/>
    </location>
</feature>
<dbReference type="EMBL" id="JAODAN010000001">
    <property type="protein sequence ID" value="KAK1927807.1"/>
    <property type="molecule type" value="Genomic_DNA"/>
</dbReference>
<dbReference type="InterPro" id="IPR011022">
    <property type="entry name" value="Arrestin_C-like"/>
</dbReference>
<feature type="region of interest" description="Disordered" evidence="2">
    <location>
        <begin position="1511"/>
        <end position="1562"/>
    </location>
</feature>
<dbReference type="InterPro" id="IPR014756">
    <property type="entry name" value="Ig_E-set"/>
</dbReference>
<reference evidence="4" key="1">
    <citation type="submission" date="2023-02" db="EMBL/GenBank/DDBJ databases">
        <title>Identification and recombinant expression of a fungal hydrolase from Papiliotrema laurentii that hydrolyzes apple cutin and clears colloidal polyester polyurethane.</title>
        <authorList>
            <consortium name="DOE Joint Genome Institute"/>
            <person name="Roman V.A."/>
            <person name="Bojanowski C."/>
            <person name="Crable B.R."/>
            <person name="Wagner D.N."/>
            <person name="Hung C.S."/>
            <person name="Nadeau L.J."/>
            <person name="Schratz L."/>
            <person name="Haridas S."/>
            <person name="Pangilinan J."/>
            <person name="Lipzen A."/>
            <person name="Na H."/>
            <person name="Yan M."/>
            <person name="Ng V."/>
            <person name="Grigoriev I.V."/>
            <person name="Spatafora J.W."/>
            <person name="Barlow D."/>
            <person name="Biffinger J."/>
            <person name="Kelley-Loughnane N."/>
            <person name="Varaljay V.A."/>
            <person name="Crookes-Goodson W.J."/>
        </authorList>
    </citation>
    <scope>NUCLEOTIDE SEQUENCE</scope>
    <source>
        <strain evidence="4">5307AH</strain>
    </source>
</reference>
<feature type="compositionally biased region" description="Low complexity" evidence="2">
    <location>
        <begin position="1"/>
        <end position="20"/>
    </location>
</feature>
<feature type="compositionally biased region" description="Low complexity" evidence="2">
    <location>
        <begin position="1513"/>
        <end position="1529"/>
    </location>
</feature>
<dbReference type="Proteomes" id="UP001182556">
    <property type="component" value="Unassembled WGS sequence"/>
</dbReference>
<feature type="compositionally biased region" description="Polar residues" evidence="2">
    <location>
        <begin position="104"/>
        <end position="119"/>
    </location>
</feature>
<feature type="compositionally biased region" description="Low complexity" evidence="2">
    <location>
        <begin position="366"/>
        <end position="386"/>
    </location>
</feature>